<evidence type="ECO:0000256" key="1">
    <source>
        <dbReference type="SAM" id="Phobius"/>
    </source>
</evidence>
<evidence type="ECO:0000313" key="3">
    <source>
        <dbReference type="Proteomes" id="UP000220034"/>
    </source>
</evidence>
<dbReference type="NCBIfam" id="NF038050">
    <property type="entry name" value="NrtS"/>
    <property type="match status" value="1"/>
</dbReference>
<accession>A0A2C9CTS1</accession>
<keyword evidence="3" id="KW-1185">Reference proteome</keyword>
<keyword evidence="1" id="KW-0812">Transmembrane</keyword>
<evidence type="ECO:0000313" key="2">
    <source>
        <dbReference type="EMBL" id="SOH94911.1"/>
    </source>
</evidence>
<dbReference type="RefSeq" id="WP_097930948.1">
    <property type="nucleotide sequence ID" value="NZ_OCTN01000006.1"/>
</dbReference>
<gene>
    <name evidence="2" type="ORF">SAMN06273572_10662</name>
</gene>
<name>A0A2C9CTS1_9RHOB</name>
<proteinExistence type="predicted"/>
<reference evidence="3" key="1">
    <citation type="submission" date="2017-09" db="EMBL/GenBank/DDBJ databases">
        <authorList>
            <person name="Varghese N."/>
            <person name="Submissions S."/>
        </authorList>
    </citation>
    <scope>NUCLEOTIDE SEQUENCE [LARGE SCALE GENOMIC DNA]</scope>
    <source>
        <strain evidence="3">C7</strain>
    </source>
</reference>
<keyword evidence="1" id="KW-0472">Membrane</keyword>
<dbReference type="InterPro" id="IPR047700">
    <property type="entry name" value="NrtS-like"/>
</dbReference>
<organism evidence="2 3">
    <name type="scientific">Pontivivens marinum</name>
    <dbReference type="NCBI Taxonomy" id="1690039"/>
    <lineage>
        <taxon>Bacteria</taxon>
        <taxon>Pseudomonadati</taxon>
        <taxon>Pseudomonadota</taxon>
        <taxon>Alphaproteobacteria</taxon>
        <taxon>Rhodobacterales</taxon>
        <taxon>Paracoccaceae</taxon>
        <taxon>Pontivivens</taxon>
    </lineage>
</organism>
<evidence type="ECO:0008006" key="4">
    <source>
        <dbReference type="Google" id="ProtNLM"/>
    </source>
</evidence>
<feature type="transmembrane region" description="Helical" evidence="1">
    <location>
        <begin position="51"/>
        <end position="74"/>
    </location>
</feature>
<dbReference type="AlphaFoldDB" id="A0A2C9CTS1"/>
<feature type="transmembrane region" description="Helical" evidence="1">
    <location>
        <begin position="21"/>
        <end position="39"/>
    </location>
</feature>
<sequence length="81" mass="8927">MTQHAPSDSWQIARSKPVVKRAARIALIVGSILAIINHGHRLITLDVDLPMVLRIALTFCVPYAVSTYSSVLALREYGRPS</sequence>
<dbReference type="OrthoDB" id="282896at2"/>
<protein>
    <recommendedName>
        <fullName evidence="4">Phosphoenolpyruvate protein kinase</fullName>
    </recommendedName>
</protein>
<dbReference type="EMBL" id="OCTN01000006">
    <property type="protein sequence ID" value="SOH94911.1"/>
    <property type="molecule type" value="Genomic_DNA"/>
</dbReference>
<keyword evidence="1" id="KW-1133">Transmembrane helix</keyword>
<dbReference type="Proteomes" id="UP000220034">
    <property type="component" value="Unassembled WGS sequence"/>
</dbReference>